<sequence length="186" mass="20022">MQSPPAPDTTLETHPDPEEPGGEAAAAPATSLAGWHLFLDRREDPRSAERGDTTEPRAAPAFRSHRRTMYTGSIIFVLTPWLHVSSDVRAGNWVGAAQRKKGRTQESVRGRQELCAAAVQASGRIWSGDLRWAPGSRVQMTGRPADGQEGKERVERAGAFPGRSGVLRAAGCAVCDLLDPGKFDPV</sequence>
<accession>A0ACB9UNY0</accession>
<dbReference type="EMBL" id="CM043039">
    <property type="protein sequence ID" value="KAI4574205.1"/>
    <property type="molecule type" value="Genomic_DNA"/>
</dbReference>
<evidence type="ECO:0000313" key="1">
    <source>
        <dbReference type="EMBL" id="KAI4574205.1"/>
    </source>
</evidence>
<name>A0ACB9UNY0_9CETA</name>
<organism evidence="1 2">
    <name type="scientific">Ovis ammon polii x Ovis aries</name>
    <dbReference type="NCBI Taxonomy" id="2918886"/>
    <lineage>
        <taxon>Eukaryota</taxon>
        <taxon>Metazoa</taxon>
        <taxon>Chordata</taxon>
        <taxon>Craniata</taxon>
        <taxon>Vertebrata</taxon>
        <taxon>Euteleostomi</taxon>
        <taxon>Mammalia</taxon>
        <taxon>Eutheria</taxon>
        <taxon>Laurasiatheria</taxon>
        <taxon>Artiodactyla</taxon>
        <taxon>Ruminantia</taxon>
        <taxon>Pecora</taxon>
        <taxon>Bovidae</taxon>
        <taxon>Caprinae</taxon>
        <taxon>Ovis</taxon>
    </lineage>
</organism>
<protein>
    <submittedName>
        <fullName evidence="1">Uncharacterized protein</fullName>
    </submittedName>
</protein>
<proteinExistence type="predicted"/>
<dbReference type="Proteomes" id="UP001057279">
    <property type="component" value="Linkage Group LG14"/>
</dbReference>
<gene>
    <name evidence="1" type="ORF">MJG53_012381</name>
</gene>
<evidence type="ECO:0000313" key="2">
    <source>
        <dbReference type="Proteomes" id="UP001057279"/>
    </source>
</evidence>
<comment type="caution">
    <text evidence="1">The sequence shown here is derived from an EMBL/GenBank/DDBJ whole genome shotgun (WGS) entry which is preliminary data.</text>
</comment>
<reference evidence="1" key="1">
    <citation type="submission" date="2022-03" db="EMBL/GenBank/DDBJ databases">
        <title>Genomic analyses of argali, domestic sheep and their hybrids provide insights into chromosomal evolution, heterosis and genetic basis of agronomic traits.</title>
        <authorList>
            <person name="Li M."/>
        </authorList>
    </citation>
    <scope>NUCLEOTIDE SEQUENCE</scope>
    <source>
        <strain evidence="1">F1 hybrid</strain>
    </source>
</reference>
<keyword evidence="2" id="KW-1185">Reference proteome</keyword>